<dbReference type="OrthoDB" id="6050186at2759"/>
<sequence>MILLKLFFLSFFFWGKFLIFYFLSFFLSCYFFLSFFIYIFSLLFRFSFFFLFFLSFFFLLRNHLSFFFLFLKKFLSFFLSFFFLFFLFSFFFLFFSFFLTNFLSFFFFKFFFLSFFLSNQSFLSFFLSFSFLLLQSFFLFLSFFLYLIFSSLITALDPRYRCPPHLHRDEYLKTKDNKCYQFITSEDYWHHALNNCRKSGGTLVEIRGPATQNFILRSLHELKWRRNGLWIGAHDKNHESYWEWVSGGAVTWNNWADDQHGCCFGAFEDCAVLRLSAGGTWHDYPCNSPFHQYSYICQFDMLPTTTTKMTTHSTTTTAVPSSTKPNTTSTETSTAVEKFAMPLAHVVAEHVVHKNENDVEHGNKNLLQKDNPQPESSHNVAAPLTEAGIYTAQNSVVVACITGRGMFLKDVTVRSRKSNRPGIPRVTEKSVVFSKLRCDSIRNGSSSFGLCSSTHFPHLGHISDDADYSYSDGEVIYEEIDNKIVRLPEEKELTVKLVPQNIYVNNRGAVGGVGVTASGASCSGHKRRLSLPNEIYASTGATTHNPHYQEV</sequence>
<dbReference type="InterPro" id="IPR001304">
    <property type="entry name" value="C-type_lectin-like"/>
</dbReference>
<dbReference type="EMBL" id="CAHIKZ030001393">
    <property type="protein sequence ID" value="CAE1262619.1"/>
    <property type="molecule type" value="Genomic_DNA"/>
</dbReference>
<dbReference type="InterPro" id="IPR016187">
    <property type="entry name" value="CTDL_fold"/>
</dbReference>
<dbReference type="SMART" id="SM00034">
    <property type="entry name" value="CLECT"/>
    <property type="match status" value="1"/>
</dbReference>
<dbReference type="PANTHER" id="PTHR22803">
    <property type="entry name" value="MANNOSE, PHOSPHOLIPASE, LECTIN RECEPTOR RELATED"/>
    <property type="match status" value="1"/>
</dbReference>
<evidence type="ECO:0000259" key="2">
    <source>
        <dbReference type="PROSITE" id="PS50041"/>
    </source>
</evidence>
<organism evidence="3 4">
    <name type="scientific">Acanthosepion pharaonis</name>
    <name type="common">Pharaoh cuttlefish</name>
    <name type="synonym">Sepia pharaonis</name>
    <dbReference type="NCBI Taxonomy" id="158019"/>
    <lineage>
        <taxon>Eukaryota</taxon>
        <taxon>Metazoa</taxon>
        <taxon>Spiralia</taxon>
        <taxon>Lophotrochozoa</taxon>
        <taxon>Mollusca</taxon>
        <taxon>Cephalopoda</taxon>
        <taxon>Coleoidea</taxon>
        <taxon>Decapodiformes</taxon>
        <taxon>Sepiida</taxon>
        <taxon>Sepiina</taxon>
        <taxon>Sepiidae</taxon>
        <taxon>Acanthosepion</taxon>
    </lineage>
</organism>
<dbReference type="CDD" id="cd00037">
    <property type="entry name" value="CLECT"/>
    <property type="match status" value="1"/>
</dbReference>
<evidence type="ECO:0000313" key="4">
    <source>
        <dbReference type="Proteomes" id="UP000597762"/>
    </source>
</evidence>
<keyword evidence="1" id="KW-0812">Transmembrane</keyword>
<proteinExistence type="predicted"/>
<dbReference type="SUPFAM" id="SSF56436">
    <property type="entry name" value="C-type lectin-like"/>
    <property type="match status" value="1"/>
</dbReference>
<feature type="domain" description="C-type lectin" evidence="2">
    <location>
        <begin position="175"/>
        <end position="287"/>
    </location>
</feature>
<accession>A0A812CC27</accession>
<feature type="transmembrane region" description="Helical" evidence="1">
    <location>
        <begin position="7"/>
        <end position="33"/>
    </location>
</feature>
<keyword evidence="4" id="KW-1185">Reference proteome</keyword>
<dbReference type="PROSITE" id="PS50041">
    <property type="entry name" value="C_TYPE_LECTIN_2"/>
    <property type="match status" value="1"/>
</dbReference>
<gene>
    <name evidence="3" type="ORF">SPHA_33307</name>
</gene>
<dbReference type="AlphaFoldDB" id="A0A812CC27"/>
<dbReference type="Gene3D" id="3.10.100.10">
    <property type="entry name" value="Mannose-Binding Protein A, subunit A"/>
    <property type="match status" value="1"/>
</dbReference>
<comment type="caution">
    <text evidence="3">The sequence shown here is derived from an EMBL/GenBank/DDBJ whole genome shotgun (WGS) entry which is preliminary data.</text>
</comment>
<dbReference type="InterPro" id="IPR016186">
    <property type="entry name" value="C-type_lectin-like/link_sf"/>
</dbReference>
<feature type="transmembrane region" description="Helical" evidence="1">
    <location>
        <begin position="74"/>
        <end position="95"/>
    </location>
</feature>
<feature type="transmembrane region" description="Helical" evidence="1">
    <location>
        <begin position="39"/>
        <end position="62"/>
    </location>
</feature>
<feature type="transmembrane region" description="Helical" evidence="1">
    <location>
        <begin position="125"/>
        <end position="149"/>
    </location>
</feature>
<evidence type="ECO:0000313" key="3">
    <source>
        <dbReference type="EMBL" id="CAE1262619.1"/>
    </source>
</evidence>
<name>A0A812CC27_ACAPH</name>
<reference evidence="3" key="1">
    <citation type="submission" date="2021-01" db="EMBL/GenBank/DDBJ databases">
        <authorList>
            <person name="Li R."/>
            <person name="Bekaert M."/>
        </authorList>
    </citation>
    <scope>NUCLEOTIDE SEQUENCE</scope>
    <source>
        <strain evidence="3">Farmed</strain>
    </source>
</reference>
<keyword evidence="1" id="KW-0472">Membrane</keyword>
<evidence type="ECO:0000256" key="1">
    <source>
        <dbReference type="SAM" id="Phobius"/>
    </source>
</evidence>
<dbReference type="PROSITE" id="PS51257">
    <property type="entry name" value="PROKAR_LIPOPROTEIN"/>
    <property type="match status" value="1"/>
</dbReference>
<protein>
    <recommendedName>
        <fullName evidence="2">C-type lectin domain-containing protein</fullName>
    </recommendedName>
</protein>
<dbReference type="Proteomes" id="UP000597762">
    <property type="component" value="Unassembled WGS sequence"/>
</dbReference>
<keyword evidence="1" id="KW-1133">Transmembrane helix</keyword>
<dbReference type="InterPro" id="IPR050111">
    <property type="entry name" value="C-type_lectin/snaclec_domain"/>
</dbReference>
<dbReference type="Pfam" id="PF00059">
    <property type="entry name" value="Lectin_C"/>
    <property type="match status" value="1"/>
</dbReference>